<keyword evidence="3" id="KW-1185">Reference proteome</keyword>
<feature type="transmembrane region" description="Helical" evidence="1">
    <location>
        <begin position="206"/>
        <end position="223"/>
    </location>
</feature>
<keyword evidence="1" id="KW-0472">Membrane</keyword>
<protein>
    <submittedName>
        <fullName evidence="2">Uncharacterized protein</fullName>
    </submittedName>
</protein>
<evidence type="ECO:0000313" key="3">
    <source>
        <dbReference type="Proteomes" id="UP000193642"/>
    </source>
</evidence>
<keyword evidence="1" id="KW-1133">Transmembrane helix</keyword>
<dbReference type="Proteomes" id="UP000193642">
    <property type="component" value="Unassembled WGS sequence"/>
</dbReference>
<feature type="transmembrane region" description="Helical" evidence="1">
    <location>
        <begin position="69"/>
        <end position="92"/>
    </location>
</feature>
<comment type="caution">
    <text evidence="2">The sequence shown here is derived from an EMBL/GenBank/DDBJ whole genome shotgun (WGS) entry which is preliminary data.</text>
</comment>
<evidence type="ECO:0000256" key="1">
    <source>
        <dbReference type="SAM" id="Phobius"/>
    </source>
</evidence>
<feature type="transmembrane region" description="Helical" evidence="1">
    <location>
        <begin position="138"/>
        <end position="159"/>
    </location>
</feature>
<feature type="transmembrane region" description="Helical" evidence="1">
    <location>
        <begin position="113"/>
        <end position="132"/>
    </location>
</feature>
<sequence>MEVVSGLLLSASTGSLCIQLFQSSKRKFIGLWIGRVFGVGLLIGVLGQVALALALYLSFFEASLSSVPATISLCLAYLSSLLLVLSLLFHFMDHLSMLSPSSTIPSLFDRIQYYLASFLVIDCFASFLGFVVGSQWLVYLWPITVTLLLPTLPLLSYPHTSSKTLQIYTLNESFLPVRNTYTRSSIALALTPFALILLALVSSYTLGLNAVITLCLTGIAALARISEYYMKAWTDVVALLFANPGVKEGVVGGKRGIQGEEFLVNMEPKRKASSWFQKVTIVTVKETMKRMSMIVFGYCMMTMQLYQS</sequence>
<feature type="non-terminal residue" evidence="2">
    <location>
        <position position="308"/>
    </location>
</feature>
<reference evidence="2 3" key="1">
    <citation type="submission" date="2016-07" db="EMBL/GenBank/DDBJ databases">
        <title>Pervasive Adenine N6-methylation of Active Genes in Fungi.</title>
        <authorList>
            <consortium name="DOE Joint Genome Institute"/>
            <person name="Mondo S.J."/>
            <person name="Dannebaum R.O."/>
            <person name="Kuo R.C."/>
            <person name="Labutti K."/>
            <person name="Haridas S."/>
            <person name="Kuo A."/>
            <person name="Salamov A."/>
            <person name="Ahrendt S.R."/>
            <person name="Lipzen A."/>
            <person name="Sullivan W."/>
            <person name="Andreopoulos W.B."/>
            <person name="Clum A."/>
            <person name="Lindquist E."/>
            <person name="Daum C."/>
            <person name="Ramamoorthy G.K."/>
            <person name="Gryganskyi A."/>
            <person name="Culley D."/>
            <person name="Magnuson J.K."/>
            <person name="James T.Y."/>
            <person name="O'Malley M.A."/>
            <person name="Stajich J.E."/>
            <person name="Spatafora J.W."/>
            <person name="Visel A."/>
            <person name="Grigoriev I.V."/>
        </authorList>
    </citation>
    <scope>NUCLEOTIDE SEQUENCE [LARGE SCALE GENOMIC DNA]</scope>
    <source>
        <strain evidence="2 3">JEL800</strain>
    </source>
</reference>
<feature type="transmembrane region" description="Helical" evidence="1">
    <location>
        <begin position="180"/>
        <end position="200"/>
    </location>
</feature>
<dbReference type="AlphaFoldDB" id="A0A1Y2C169"/>
<accession>A0A1Y2C169</accession>
<gene>
    <name evidence="2" type="ORF">BCR33DRAFT_719293</name>
</gene>
<proteinExistence type="predicted"/>
<organism evidence="2 3">
    <name type="scientific">Rhizoclosmatium globosum</name>
    <dbReference type="NCBI Taxonomy" id="329046"/>
    <lineage>
        <taxon>Eukaryota</taxon>
        <taxon>Fungi</taxon>
        <taxon>Fungi incertae sedis</taxon>
        <taxon>Chytridiomycota</taxon>
        <taxon>Chytridiomycota incertae sedis</taxon>
        <taxon>Chytridiomycetes</taxon>
        <taxon>Chytridiales</taxon>
        <taxon>Chytriomycetaceae</taxon>
        <taxon>Rhizoclosmatium</taxon>
    </lineage>
</organism>
<keyword evidence="1" id="KW-0812">Transmembrane</keyword>
<evidence type="ECO:0000313" key="2">
    <source>
        <dbReference type="EMBL" id="ORY40769.1"/>
    </source>
</evidence>
<name>A0A1Y2C169_9FUNG</name>
<feature type="transmembrane region" description="Helical" evidence="1">
    <location>
        <begin position="36"/>
        <end position="57"/>
    </location>
</feature>
<dbReference type="EMBL" id="MCGO01000034">
    <property type="protein sequence ID" value="ORY40769.1"/>
    <property type="molecule type" value="Genomic_DNA"/>
</dbReference>